<dbReference type="EMBL" id="BARU01035289">
    <property type="protein sequence ID" value="GAH78986.1"/>
    <property type="molecule type" value="Genomic_DNA"/>
</dbReference>
<evidence type="ECO:0008006" key="2">
    <source>
        <dbReference type="Google" id="ProtNLM"/>
    </source>
</evidence>
<gene>
    <name evidence="1" type="ORF">S03H2_55266</name>
</gene>
<dbReference type="AlphaFoldDB" id="X1I9C4"/>
<accession>X1I9C4</accession>
<dbReference type="InterPro" id="IPR035205">
    <property type="entry name" value="DUF5320"/>
</dbReference>
<evidence type="ECO:0000313" key="1">
    <source>
        <dbReference type="EMBL" id="GAH78986.1"/>
    </source>
</evidence>
<protein>
    <recommendedName>
        <fullName evidence="2">DUF5320 domain-containing protein</fullName>
    </recommendedName>
</protein>
<organism evidence="1">
    <name type="scientific">marine sediment metagenome</name>
    <dbReference type="NCBI Taxonomy" id="412755"/>
    <lineage>
        <taxon>unclassified sequences</taxon>
        <taxon>metagenomes</taxon>
        <taxon>ecological metagenomes</taxon>
    </lineage>
</organism>
<comment type="caution">
    <text evidence="1">The sequence shown here is derived from an EMBL/GenBank/DDBJ whole genome shotgun (WGS) entry which is preliminary data.</text>
</comment>
<name>X1I9C4_9ZZZZ</name>
<sequence length="113" mass="12886">MPRGDRTGPEGLGPMTGRAAGYCTGNDMPGFANFYPGRGFGRGSGFGRGQQRRFGWNRRYWSSAPFYDYPADADAYYPSKKDELEHFKQVEKDFQKSLKDVQDRISKLQTEKK</sequence>
<dbReference type="Pfam" id="PF17253">
    <property type="entry name" value="DUF5320"/>
    <property type="match status" value="1"/>
</dbReference>
<reference evidence="1" key="1">
    <citation type="journal article" date="2014" name="Front. Microbiol.">
        <title>High frequency of phylogenetically diverse reductive dehalogenase-homologous genes in deep subseafloor sedimentary metagenomes.</title>
        <authorList>
            <person name="Kawai M."/>
            <person name="Futagami T."/>
            <person name="Toyoda A."/>
            <person name="Takaki Y."/>
            <person name="Nishi S."/>
            <person name="Hori S."/>
            <person name="Arai W."/>
            <person name="Tsubouchi T."/>
            <person name="Morono Y."/>
            <person name="Uchiyama I."/>
            <person name="Ito T."/>
            <person name="Fujiyama A."/>
            <person name="Inagaki F."/>
            <person name="Takami H."/>
        </authorList>
    </citation>
    <scope>NUCLEOTIDE SEQUENCE</scope>
    <source>
        <strain evidence="1">Expedition CK06-06</strain>
    </source>
</reference>
<proteinExistence type="predicted"/>